<dbReference type="Gene3D" id="1.10.287.950">
    <property type="entry name" value="Methyl-accepting chemotaxis protein"/>
    <property type="match status" value="1"/>
</dbReference>
<dbReference type="InterPro" id="IPR004089">
    <property type="entry name" value="MCPsignal_dom"/>
</dbReference>
<evidence type="ECO:0000313" key="10">
    <source>
        <dbReference type="EMBL" id="KOF15490.1"/>
    </source>
</evidence>
<dbReference type="PANTHER" id="PTHR43531">
    <property type="entry name" value="PROTEIN ICFG"/>
    <property type="match status" value="1"/>
</dbReference>
<evidence type="ECO:0000256" key="6">
    <source>
        <dbReference type="SAM" id="MobiDB-lite"/>
    </source>
</evidence>
<dbReference type="PATRIC" id="fig|106592.7.peg.2579"/>
<gene>
    <name evidence="10" type="ORF">AC244_23470</name>
</gene>
<dbReference type="SMART" id="SM00304">
    <property type="entry name" value="HAMP"/>
    <property type="match status" value="2"/>
</dbReference>
<comment type="caution">
    <text evidence="10">The sequence shown here is derived from an EMBL/GenBank/DDBJ whole genome shotgun (WGS) entry which is preliminary data.</text>
</comment>
<proteinExistence type="inferred from homology"/>
<evidence type="ECO:0000256" key="5">
    <source>
        <dbReference type="SAM" id="Coils"/>
    </source>
</evidence>
<feature type="compositionally biased region" description="Basic and acidic residues" evidence="6">
    <location>
        <begin position="265"/>
        <end position="284"/>
    </location>
</feature>
<dbReference type="PROSITE" id="PS50885">
    <property type="entry name" value="HAMP"/>
    <property type="match status" value="2"/>
</dbReference>
<dbReference type="Pfam" id="PF12729">
    <property type="entry name" value="4HB_MCP_1"/>
    <property type="match status" value="1"/>
</dbReference>
<dbReference type="FunFam" id="1.10.287.950:FF:000001">
    <property type="entry name" value="Methyl-accepting chemotaxis sensory transducer"/>
    <property type="match status" value="1"/>
</dbReference>
<keyword evidence="2" id="KW-0145">Chemotaxis</keyword>
<dbReference type="SUPFAM" id="SSF58104">
    <property type="entry name" value="Methyl-accepting chemotaxis protein (MCP) signaling domain"/>
    <property type="match status" value="1"/>
</dbReference>
<dbReference type="InterPro" id="IPR051310">
    <property type="entry name" value="MCP_chemotaxis"/>
</dbReference>
<evidence type="ECO:0000259" key="8">
    <source>
        <dbReference type="PROSITE" id="PS50111"/>
    </source>
</evidence>
<comment type="subcellular location">
    <subcellularLocation>
        <location evidence="1">Membrane</location>
    </subcellularLocation>
</comment>
<dbReference type="PANTHER" id="PTHR43531:SF11">
    <property type="entry name" value="METHYL-ACCEPTING CHEMOTAXIS PROTEIN 3"/>
    <property type="match status" value="1"/>
</dbReference>
<feature type="coiled-coil region" evidence="5">
    <location>
        <begin position="321"/>
        <end position="384"/>
    </location>
</feature>
<feature type="transmembrane region" description="Helical" evidence="7">
    <location>
        <begin position="185"/>
        <end position="205"/>
    </location>
</feature>
<keyword evidence="4" id="KW-0807">Transducer</keyword>
<comment type="similarity">
    <text evidence="3">Belongs to the methyl-accepting chemotaxis (MCP) protein family.</text>
</comment>
<accession>A0A0L8BLM6</accession>
<keyword evidence="7" id="KW-0472">Membrane</keyword>
<dbReference type="PROSITE" id="PS50111">
    <property type="entry name" value="CHEMOTAXIS_TRANSDUC_2"/>
    <property type="match status" value="1"/>
</dbReference>
<organism evidence="10 11">
    <name type="scientific">Ensifer adhaerens</name>
    <name type="common">Sinorhizobium morelense</name>
    <dbReference type="NCBI Taxonomy" id="106592"/>
    <lineage>
        <taxon>Bacteria</taxon>
        <taxon>Pseudomonadati</taxon>
        <taxon>Pseudomonadota</taxon>
        <taxon>Alphaproteobacteria</taxon>
        <taxon>Hyphomicrobiales</taxon>
        <taxon>Rhizobiaceae</taxon>
        <taxon>Sinorhizobium/Ensifer group</taxon>
        <taxon>Ensifer</taxon>
    </lineage>
</organism>
<dbReference type="InterPro" id="IPR003660">
    <property type="entry name" value="HAMP_dom"/>
</dbReference>
<feature type="domain" description="Methyl-accepting transducer" evidence="8">
    <location>
        <begin position="345"/>
        <end position="574"/>
    </location>
</feature>
<feature type="domain" description="HAMP" evidence="9">
    <location>
        <begin position="288"/>
        <end position="340"/>
    </location>
</feature>
<name>A0A0L8BLM6_ENSAD</name>
<evidence type="ECO:0000259" key="9">
    <source>
        <dbReference type="PROSITE" id="PS50885"/>
    </source>
</evidence>
<dbReference type="EMBL" id="LGAP01000019">
    <property type="protein sequence ID" value="KOF15490.1"/>
    <property type="molecule type" value="Genomic_DNA"/>
</dbReference>
<sequence length="645" mass="69205">MLIKTKLIGAIALLSSIAIGIAIHSQHRLSESSDTMSAVYADRIVPLKNLKATSDAFAVSIVDAAHKASNGNESMEDGLASVNAARDVIKTNWDAYSATSMTDEERRLVDDAERQMVAAMESISTLIEILSRKDKATLSTFVREQLYESIDPLTATISQISDLQVELSGAAFQAKHREFETVQKLNIAIIVFVMALAAGTFFVVLRGVVGPLGRQIAAMRRLIAGHIEDTDEPVTGKDEIAEMARAIQSFREAARSNLRLQAEAEESRRNGEAERTRMQAEAEHAAQRRLIQATSGLATGLQRLADGDLAVRLQEPFSAEFEQLRHDLNKAAAQLNDAMLAVADSAGNIGMGTREISQSADDLSKRTEQQAASLEETAAALDQITANVSNSSRRTEEARDVAGEAKTSATQSAVVVANAVEAMRRIEESSSQISSIIGVIDEIAFQTNLLALNAGVEAARAGEAGKGFAVVAQEVRELAQRSAKAAKEIKELIRSSTSEVESGVRLVRDTGEALKTIEAHVITINEHMAAIATSAREQSVGLAEVNTAVNQMDQVTQRNAAMVEEANAASATLAQEGTNLRALIDRFQLSGESSAARQTEGRRTVPRPVTTAQHVDVRSRASSARPVMPAVHGNTALSTEGWAEF</sequence>
<dbReference type="Proteomes" id="UP000037425">
    <property type="component" value="Unassembled WGS sequence"/>
</dbReference>
<evidence type="ECO:0000256" key="4">
    <source>
        <dbReference type="PROSITE-ProRule" id="PRU00284"/>
    </source>
</evidence>
<dbReference type="RefSeq" id="WP_053251216.1">
    <property type="nucleotide sequence ID" value="NZ_LGAP01000019.1"/>
</dbReference>
<dbReference type="CDD" id="cd11386">
    <property type="entry name" value="MCP_signal"/>
    <property type="match status" value="1"/>
</dbReference>
<dbReference type="GO" id="GO:0007165">
    <property type="term" value="P:signal transduction"/>
    <property type="evidence" value="ECO:0007669"/>
    <property type="project" value="UniProtKB-KW"/>
</dbReference>
<keyword evidence="7" id="KW-1133">Transmembrane helix</keyword>
<feature type="region of interest" description="Disordered" evidence="6">
    <location>
        <begin position="261"/>
        <end position="284"/>
    </location>
</feature>
<dbReference type="SMART" id="SM00283">
    <property type="entry name" value="MA"/>
    <property type="match status" value="1"/>
</dbReference>
<evidence type="ECO:0000256" key="1">
    <source>
        <dbReference type="ARBA" id="ARBA00004370"/>
    </source>
</evidence>
<evidence type="ECO:0000313" key="11">
    <source>
        <dbReference type="Proteomes" id="UP000037425"/>
    </source>
</evidence>
<dbReference type="OrthoDB" id="3378718at2"/>
<dbReference type="GO" id="GO:0016020">
    <property type="term" value="C:membrane"/>
    <property type="evidence" value="ECO:0007669"/>
    <property type="project" value="UniProtKB-SubCell"/>
</dbReference>
<reference evidence="11" key="1">
    <citation type="submission" date="2015-07" db="EMBL/GenBank/DDBJ databases">
        <title>Whole genome sequence of an Ensifer adhaerens strain isolated from a cave pool in the Wind Cave National Park.</title>
        <authorList>
            <person name="Eng W.W.H."/>
            <person name="Gan H.M."/>
            <person name="Barton H.A."/>
            <person name="Savka M.A."/>
        </authorList>
    </citation>
    <scope>NUCLEOTIDE SEQUENCE [LARGE SCALE GENOMIC DNA]</scope>
    <source>
        <strain evidence="11">SD006</strain>
    </source>
</reference>
<keyword evidence="7" id="KW-0812">Transmembrane</keyword>
<dbReference type="Pfam" id="PF00015">
    <property type="entry name" value="MCPsignal"/>
    <property type="match status" value="1"/>
</dbReference>
<dbReference type="CDD" id="cd06225">
    <property type="entry name" value="HAMP"/>
    <property type="match status" value="1"/>
</dbReference>
<dbReference type="AlphaFoldDB" id="A0A0L8BLM6"/>
<dbReference type="SUPFAM" id="SSF158472">
    <property type="entry name" value="HAMP domain-like"/>
    <property type="match status" value="1"/>
</dbReference>
<evidence type="ECO:0008006" key="12">
    <source>
        <dbReference type="Google" id="ProtNLM"/>
    </source>
</evidence>
<evidence type="ECO:0000256" key="2">
    <source>
        <dbReference type="ARBA" id="ARBA00022500"/>
    </source>
</evidence>
<feature type="domain" description="HAMP" evidence="9">
    <location>
        <begin position="206"/>
        <end position="259"/>
    </location>
</feature>
<dbReference type="InterPro" id="IPR024478">
    <property type="entry name" value="HlyB_4HB_MCP"/>
</dbReference>
<protein>
    <recommendedName>
        <fullName evidence="12">Methyl-accepting chemotaxis protein</fullName>
    </recommendedName>
</protein>
<evidence type="ECO:0000256" key="3">
    <source>
        <dbReference type="ARBA" id="ARBA00029447"/>
    </source>
</evidence>
<dbReference type="Gene3D" id="6.10.340.10">
    <property type="match status" value="1"/>
</dbReference>
<dbReference type="GO" id="GO:0006935">
    <property type="term" value="P:chemotaxis"/>
    <property type="evidence" value="ECO:0007669"/>
    <property type="project" value="UniProtKB-KW"/>
</dbReference>
<evidence type="ECO:0000256" key="7">
    <source>
        <dbReference type="SAM" id="Phobius"/>
    </source>
</evidence>
<dbReference type="Pfam" id="PF00672">
    <property type="entry name" value="HAMP"/>
    <property type="match status" value="2"/>
</dbReference>
<keyword evidence="5" id="KW-0175">Coiled coil</keyword>